<name>A0A1G7DFE9_9NOCA</name>
<gene>
    <name evidence="1" type="ORF">SAMN05444580_11927</name>
</gene>
<dbReference type="EMBL" id="FNAB01000019">
    <property type="protein sequence ID" value="SDE50314.1"/>
    <property type="molecule type" value="Genomic_DNA"/>
</dbReference>
<evidence type="ECO:0008006" key="3">
    <source>
        <dbReference type="Google" id="ProtNLM"/>
    </source>
</evidence>
<dbReference type="SUPFAM" id="SSF52540">
    <property type="entry name" value="P-loop containing nucleoside triphosphate hydrolases"/>
    <property type="match status" value="1"/>
</dbReference>
<protein>
    <recommendedName>
        <fullName evidence="3">ATP-binding protein</fullName>
    </recommendedName>
</protein>
<organism evidence="1 2">
    <name type="scientific">Rhodococcus tukisamuensis</name>
    <dbReference type="NCBI Taxonomy" id="168276"/>
    <lineage>
        <taxon>Bacteria</taxon>
        <taxon>Bacillati</taxon>
        <taxon>Actinomycetota</taxon>
        <taxon>Actinomycetes</taxon>
        <taxon>Mycobacteriales</taxon>
        <taxon>Nocardiaceae</taxon>
        <taxon>Rhodococcus</taxon>
    </lineage>
</organism>
<keyword evidence="2" id="KW-1185">Reference proteome</keyword>
<accession>A0A1G7DFE9</accession>
<evidence type="ECO:0000313" key="1">
    <source>
        <dbReference type="EMBL" id="SDE50314.1"/>
    </source>
</evidence>
<dbReference type="Proteomes" id="UP000199417">
    <property type="component" value="Unassembled WGS sequence"/>
</dbReference>
<dbReference type="InterPro" id="IPR027417">
    <property type="entry name" value="P-loop_NTPase"/>
</dbReference>
<dbReference type="RefSeq" id="WP_139191303.1">
    <property type="nucleotide sequence ID" value="NZ_FNAB01000019.1"/>
</dbReference>
<sequence>MGSFRTIRPWNGSQPDAFEELCYQLRDPTPDGAILWKVGNPDRGYEWFIRHEDDSEWGWQVKYTFGIDDFLKLATDTLMTVTAERPNCVRLTFCIPFDLPDVAPKKGGARVGYSAVEKFERWRDDRGTKVPGSERIEILLWSGGELLSRLNNPSNRGRAWFFWDQDVLSLSWCRQRVDSARDAAGPRYSGELHIEMPISAAFDGLARTPRFRRDRQFLQTSFNVAANKLRHALSTTISEELSETTATCRAELAKYADGDAMKSPIELCEALQRCTSEVNRLDDNANSSVRLAANMLLDRVFEIEDHLRSAMARAAYENALIVTGDAGQGKTHLFVDAAYRLLGEGQPTALIMGKSLSGREVLSEVARRLGMENQGWMAMLQAMASAAEAYGRPFVLLIDGINESDQARGWQTELTALLSEARHHAPWIVVALSVRTTYRDIVLSAQAADLPTIEHQGFAGVETLAAETFFAHYKLAAPQLPLVGQDMSNPLFLKLYCETVKHGWNPSTIQPEITVSVLFDRYLDMVNRKVSESLELDEADRLVQRCMSLMAREFTAEGRDWIPRMQVKERITALAPHLQSWPRTLFGELLSEGLLSVDLIYLDDGTEFVEVEAVKLSYQRFADYMIAEEILSAVTTASQLTVDPCMSVVSESSAGVIEALSVLVPERFGIELLTAATWNLDPFERQQWNKAFLRSLPVRRSDAIAAESIELFEQLEGLSPSLGELAAQTLVELSVRPGRRLGIDYLHRRLDQTAMPKRDATWGIALYHNMNTGALGRIIRWVTKRDHESHPHDVVERVAIVLVWMLGTPHRPMRDHITKALSRLLSHRLGVLENLYERFAAVDDPYIFERLSVITHGAIITAGTSNPEGAVNVIRRMAAAVATRTAPDLLVRDALNGAVEWCVRTAIFEHTDAQQLPHAVRSTLVLDAPTESELFAAYRPRANPAPTQHDYWSILGSICGYGDFGVKIIGPDVRHFSRYSLDEPYPSPPPAGGASARDHDGVLAAIRQKLAQYQGDGSEVEREEHAPLLEIAASSSPRAEFPDDAAKEWIFRRVLELGWTPQLFAEFDATISSRGREGHKPERFGKKYQWIALRELLARIADNYHPRRQRGGNDDVYRGAWQIHARDIDPTLPPAPLLSSTNRQTRFDATFPSDDTSQWWFPDAPQYRRADPPADSNWAASPDGIVEMESQLRRTCPDGVEWVVLHSTHRWEEEDPLGGEDPDRSRREQWGHIYSWLVRKSSTASVYKFLSENSLMGRWMPEGLSPTSVAYLGEMPWGAAANDYPQQWEAGDGGTKVPRHVYPSWNEYCWESVTFDCSIDDAVHAWMPSLELFDTGQLTWLPHTRRWLDVDGGVAAQYIDTADDNHAALLVRYDWLVGVLAAANWSIIFGHLGEKELFSSSNSRPKLAGDWTEFDSTAVLYGSGTWKVGETRTSRQRLD</sequence>
<dbReference type="Gene3D" id="3.40.50.300">
    <property type="entry name" value="P-loop containing nucleotide triphosphate hydrolases"/>
    <property type="match status" value="1"/>
</dbReference>
<reference evidence="1 2" key="1">
    <citation type="submission" date="2016-10" db="EMBL/GenBank/DDBJ databases">
        <authorList>
            <person name="de Groot N.N."/>
        </authorList>
    </citation>
    <scope>NUCLEOTIDE SEQUENCE [LARGE SCALE GENOMIC DNA]</scope>
    <source>
        <strain evidence="1 2">JCM 11308</strain>
    </source>
</reference>
<evidence type="ECO:0000313" key="2">
    <source>
        <dbReference type="Proteomes" id="UP000199417"/>
    </source>
</evidence>
<proteinExistence type="predicted"/>